<gene>
    <name evidence="2" type="ORF">B296_00042788</name>
</gene>
<evidence type="ECO:0000313" key="3">
    <source>
        <dbReference type="Proteomes" id="UP000287651"/>
    </source>
</evidence>
<protein>
    <submittedName>
        <fullName evidence="2">Uncharacterized protein</fullName>
    </submittedName>
</protein>
<dbReference type="AlphaFoldDB" id="A0A426XSI4"/>
<sequence>RLSTPSTTSRPPQSKKLSREKLHDRSAKGLRWYCDKLWSRDHHCKEGRLLMIKPIKESKHEEEDLEHEENTKEDLQPADCMTHALAGYANPQTMKVEGFLKQQPVTILIESRSTNNFMNSKVVAQFDAPKGRLQQQREICDPMREKRERNDYGYNTTLKEGTIKRV</sequence>
<reference evidence="2 3" key="1">
    <citation type="journal article" date="2014" name="Agronomy (Basel)">
        <title>A Draft Genome Sequence for Ensete ventricosum, the Drought-Tolerant Tree Against Hunger.</title>
        <authorList>
            <person name="Harrison J."/>
            <person name="Moore K.A."/>
            <person name="Paszkiewicz K."/>
            <person name="Jones T."/>
            <person name="Grant M."/>
            <person name="Ambacheew D."/>
            <person name="Muzemil S."/>
            <person name="Studholme D.J."/>
        </authorList>
    </citation>
    <scope>NUCLEOTIDE SEQUENCE [LARGE SCALE GENOMIC DNA]</scope>
</reference>
<name>A0A426XSI4_ENSVE</name>
<feature type="non-terminal residue" evidence="2">
    <location>
        <position position="1"/>
    </location>
</feature>
<accession>A0A426XSI4</accession>
<evidence type="ECO:0000313" key="2">
    <source>
        <dbReference type="EMBL" id="RRT42456.1"/>
    </source>
</evidence>
<comment type="caution">
    <text evidence="2">The sequence shown here is derived from an EMBL/GenBank/DDBJ whole genome shotgun (WGS) entry which is preliminary data.</text>
</comment>
<proteinExistence type="predicted"/>
<feature type="compositionally biased region" description="Low complexity" evidence="1">
    <location>
        <begin position="1"/>
        <end position="12"/>
    </location>
</feature>
<dbReference type="Proteomes" id="UP000287651">
    <property type="component" value="Unassembled WGS sequence"/>
</dbReference>
<organism evidence="2 3">
    <name type="scientific">Ensete ventricosum</name>
    <name type="common">Abyssinian banana</name>
    <name type="synonym">Musa ensete</name>
    <dbReference type="NCBI Taxonomy" id="4639"/>
    <lineage>
        <taxon>Eukaryota</taxon>
        <taxon>Viridiplantae</taxon>
        <taxon>Streptophyta</taxon>
        <taxon>Embryophyta</taxon>
        <taxon>Tracheophyta</taxon>
        <taxon>Spermatophyta</taxon>
        <taxon>Magnoliopsida</taxon>
        <taxon>Liliopsida</taxon>
        <taxon>Zingiberales</taxon>
        <taxon>Musaceae</taxon>
        <taxon>Ensete</taxon>
    </lineage>
</organism>
<evidence type="ECO:0000256" key="1">
    <source>
        <dbReference type="SAM" id="MobiDB-lite"/>
    </source>
</evidence>
<dbReference type="EMBL" id="AMZH03017830">
    <property type="protein sequence ID" value="RRT42456.1"/>
    <property type="molecule type" value="Genomic_DNA"/>
</dbReference>
<feature type="region of interest" description="Disordered" evidence="1">
    <location>
        <begin position="1"/>
        <end position="25"/>
    </location>
</feature>